<keyword evidence="10" id="KW-0325">Glycoprotein</keyword>
<dbReference type="Gene3D" id="3.90.550.10">
    <property type="entry name" value="Spore Coat Polysaccharide Biosynthesis Protein SpsA, Chain A"/>
    <property type="match status" value="1"/>
</dbReference>
<dbReference type="GO" id="GO:0042285">
    <property type="term" value="F:xylosyltransferase activity"/>
    <property type="evidence" value="ECO:0007669"/>
    <property type="project" value="TreeGrafter"/>
</dbReference>
<evidence type="ECO:0000256" key="5">
    <source>
        <dbReference type="ARBA" id="ARBA00022692"/>
    </source>
</evidence>
<proteinExistence type="inferred from homology"/>
<comment type="caution">
    <text evidence="15">The sequence shown here is derived from an EMBL/GenBank/DDBJ whole genome shotgun (WGS) entry which is preliminary data.</text>
</comment>
<keyword evidence="9 13" id="KW-0472">Membrane</keyword>
<keyword evidence="7 13" id="KW-1133">Transmembrane helix</keyword>
<dbReference type="FunFam" id="3.90.550.10:FF:000084">
    <property type="entry name" value="Glycosyltransferases"/>
    <property type="match status" value="1"/>
</dbReference>
<evidence type="ECO:0000256" key="3">
    <source>
        <dbReference type="ARBA" id="ARBA00022676"/>
    </source>
</evidence>
<dbReference type="EMBL" id="JAMRDG010000002">
    <property type="protein sequence ID" value="KAJ3687651.1"/>
    <property type="molecule type" value="Genomic_DNA"/>
</dbReference>
<evidence type="ECO:0000256" key="9">
    <source>
        <dbReference type="ARBA" id="ARBA00023136"/>
    </source>
</evidence>
<feature type="compositionally biased region" description="Polar residues" evidence="14">
    <location>
        <begin position="66"/>
        <end position="75"/>
    </location>
</feature>
<dbReference type="GO" id="GO:0010417">
    <property type="term" value="P:glucuronoxylan biosynthetic process"/>
    <property type="evidence" value="ECO:0007669"/>
    <property type="project" value="TreeGrafter"/>
</dbReference>
<dbReference type="PANTHER" id="PTHR10896">
    <property type="entry name" value="GALACTOSYLGALACTOSYLXYLOSYLPROTEIN 3-BETA-GLUCURONOSYLTRANSFERASE BETA-1,3-GLUCURONYLTRANSFERASE"/>
    <property type="match status" value="1"/>
</dbReference>
<evidence type="ECO:0000256" key="6">
    <source>
        <dbReference type="ARBA" id="ARBA00022968"/>
    </source>
</evidence>
<evidence type="ECO:0000313" key="16">
    <source>
        <dbReference type="Proteomes" id="UP001210211"/>
    </source>
</evidence>
<dbReference type="GO" id="GO:0000139">
    <property type="term" value="C:Golgi membrane"/>
    <property type="evidence" value="ECO:0007669"/>
    <property type="project" value="UniProtKB-SubCell"/>
</dbReference>
<evidence type="ECO:0000256" key="12">
    <source>
        <dbReference type="PIRSR" id="PIRSR605027-4"/>
    </source>
</evidence>
<keyword evidence="3" id="KW-0328">Glycosyltransferase</keyword>
<keyword evidence="8 13" id="KW-0333">Golgi apparatus</keyword>
<dbReference type="CDD" id="cd00218">
    <property type="entry name" value="GlcAT-I"/>
    <property type="match status" value="1"/>
</dbReference>
<keyword evidence="4 13" id="KW-0808">Transferase</keyword>
<reference evidence="15 16" key="1">
    <citation type="journal article" date="2022" name="Cell">
        <title>Repeat-based holocentromeres influence genome architecture and karyotype evolution.</title>
        <authorList>
            <person name="Hofstatter P.G."/>
            <person name="Thangavel G."/>
            <person name="Lux T."/>
            <person name="Neumann P."/>
            <person name="Vondrak T."/>
            <person name="Novak P."/>
            <person name="Zhang M."/>
            <person name="Costa L."/>
            <person name="Castellani M."/>
            <person name="Scott A."/>
            <person name="Toegelov H."/>
            <person name="Fuchs J."/>
            <person name="Mata-Sucre Y."/>
            <person name="Dias Y."/>
            <person name="Vanzela A.L.L."/>
            <person name="Huettel B."/>
            <person name="Almeida C.C.S."/>
            <person name="Simkova H."/>
            <person name="Souza G."/>
            <person name="Pedrosa-Harand A."/>
            <person name="Macas J."/>
            <person name="Mayer K.F.X."/>
            <person name="Houben A."/>
            <person name="Marques A."/>
        </authorList>
    </citation>
    <scope>NUCLEOTIDE SEQUENCE [LARGE SCALE GENOMIC DNA]</scope>
    <source>
        <strain evidence="15">RhyTen1mFocal</strain>
    </source>
</reference>
<evidence type="ECO:0000256" key="13">
    <source>
        <dbReference type="RuleBase" id="RU363127"/>
    </source>
</evidence>
<dbReference type="GO" id="GO:0015018">
    <property type="term" value="F:galactosylgalactosylxylosylprotein 3-beta-glucuronosyltransferase activity"/>
    <property type="evidence" value="ECO:0007669"/>
    <property type="project" value="InterPro"/>
</dbReference>
<dbReference type="InterPro" id="IPR005027">
    <property type="entry name" value="Glyco_trans_43"/>
</dbReference>
<gene>
    <name evidence="15" type="ORF">LUZ61_016815</name>
</gene>
<evidence type="ECO:0000256" key="11">
    <source>
        <dbReference type="ARBA" id="ARBA00023316"/>
    </source>
</evidence>
<dbReference type="AlphaFoldDB" id="A0AAD5Z688"/>
<name>A0AAD5Z688_9POAL</name>
<dbReference type="InterPro" id="IPR029044">
    <property type="entry name" value="Nucleotide-diphossugar_trans"/>
</dbReference>
<evidence type="ECO:0000256" key="1">
    <source>
        <dbReference type="ARBA" id="ARBA00004323"/>
    </source>
</evidence>
<evidence type="ECO:0000256" key="10">
    <source>
        <dbReference type="ARBA" id="ARBA00023180"/>
    </source>
</evidence>
<dbReference type="PANTHER" id="PTHR10896:SF59">
    <property type="entry name" value="BETA-1,4-XYLOSYLTRANSFERASE IRX9"/>
    <property type="match status" value="1"/>
</dbReference>
<evidence type="ECO:0000256" key="14">
    <source>
        <dbReference type="SAM" id="MobiDB-lite"/>
    </source>
</evidence>
<keyword evidence="16" id="KW-1185">Reference proteome</keyword>
<comment type="similarity">
    <text evidence="2 13">Belongs to the glycosyltransferase 43 family.</text>
</comment>
<evidence type="ECO:0000256" key="2">
    <source>
        <dbReference type="ARBA" id="ARBA00007706"/>
    </source>
</evidence>
<organism evidence="15 16">
    <name type="scientific">Rhynchospora tenuis</name>
    <dbReference type="NCBI Taxonomy" id="198213"/>
    <lineage>
        <taxon>Eukaryota</taxon>
        <taxon>Viridiplantae</taxon>
        <taxon>Streptophyta</taxon>
        <taxon>Embryophyta</taxon>
        <taxon>Tracheophyta</taxon>
        <taxon>Spermatophyta</taxon>
        <taxon>Magnoliopsida</taxon>
        <taxon>Liliopsida</taxon>
        <taxon>Poales</taxon>
        <taxon>Cyperaceae</taxon>
        <taxon>Cyperoideae</taxon>
        <taxon>Rhynchosporeae</taxon>
        <taxon>Rhynchospora</taxon>
    </lineage>
</organism>
<sequence>MGSFEKSKKKIQLWKKALVHFSLCFVMGFFTGFAPTTTHSPSHFYHPITNFIKPNRIQALEKTPTPNRTLHSSLLNPHPESVSEIQTQPLPDPKLESINDDLADSNPPGLLIIVTTTRPNDRFKEAALTRLAHTLRLVRAPLVWIVVEAHKEATSTAEMLRRTGLMYRHLTFKENFTDPNAETHHQRNLALSHVEHHRLTGILHFADLYTVYDLQFFEEIRRIDVFGTWPVARLSASRRRVTIEGPVCRDTKVVGWFTKDTSVGSTKTVSFAGGISTGTGAGPGNGMGQRAHTIDASGFAFNSSILWDPERWGRPTSLPDTSQDSIKFVQEVVLEDGAKLKGVPSDCSQIMLWHLHTPRPTPQQLTQNQNQRRR</sequence>
<feature type="site" description="Interaction with galactose moiety of substrate glycoprotein" evidence="12">
    <location>
        <position position="244"/>
    </location>
</feature>
<protein>
    <recommendedName>
        <fullName evidence="13">Glycosyltransferases</fullName>
        <ecNumber evidence="13">2.4.-.-</ecNumber>
    </recommendedName>
</protein>
<dbReference type="GO" id="GO:0009834">
    <property type="term" value="P:plant-type secondary cell wall biogenesis"/>
    <property type="evidence" value="ECO:0007669"/>
    <property type="project" value="TreeGrafter"/>
</dbReference>
<dbReference type="Proteomes" id="UP001210211">
    <property type="component" value="Unassembled WGS sequence"/>
</dbReference>
<accession>A0AAD5Z688</accession>
<feature type="region of interest" description="Disordered" evidence="14">
    <location>
        <begin position="66"/>
        <end position="86"/>
    </location>
</feature>
<evidence type="ECO:0000256" key="4">
    <source>
        <dbReference type="ARBA" id="ARBA00022679"/>
    </source>
</evidence>
<evidence type="ECO:0000256" key="7">
    <source>
        <dbReference type="ARBA" id="ARBA00022989"/>
    </source>
</evidence>
<keyword evidence="5 13" id="KW-0812">Transmembrane</keyword>
<dbReference type="EC" id="2.4.-.-" evidence="13"/>
<comment type="function">
    <text evidence="13">Involved in the synthesis of glucuronoxylan hemicellulose in secondary cell walls.</text>
</comment>
<dbReference type="GO" id="GO:0071555">
    <property type="term" value="P:cell wall organization"/>
    <property type="evidence" value="ECO:0007669"/>
    <property type="project" value="UniProtKB-KW"/>
</dbReference>
<dbReference type="SUPFAM" id="SSF53448">
    <property type="entry name" value="Nucleotide-diphospho-sugar transferases"/>
    <property type="match status" value="1"/>
</dbReference>
<comment type="subcellular location">
    <subcellularLocation>
        <location evidence="1 13">Golgi apparatus membrane</location>
        <topology evidence="1 13">Single-pass type II membrane protein</topology>
    </subcellularLocation>
</comment>
<evidence type="ECO:0000256" key="8">
    <source>
        <dbReference type="ARBA" id="ARBA00023034"/>
    </source>
</evidence>
<feature type="transmembrane region" description="Helical" evidence="13">
    <location>
        <begin position="17"/>
        <end position="34"/>
    </location>
</feature>
<keyword evidence="11 13" id="KW-0961">Cell wall biogenesis/degradation</keyword>
<keyword evidence="6 13" id="KW-0735">Signal-anchor</keyword>
<evidence type="ECO:0000313" key="15">
    <source>
        <dbReference type="EMBL" id="KAJ3687651.1"/>
    </source>
</evidence>
<dbReference type="Pfam" id="PF03360">
    <property type="entry name" value="Glyco_transf_43"/>
    <property type="match status" value="1"/>
</dbReference>